<dbReference type="InterPro" id="IPR050595">
    <property type="entry name" value="Bact_response_regulator"/>
</dbReference>
<feature type="domain" description="Response regulatory" evidence="3">
    <location>
        <begin position="5"/>
        <end position="121"/>
    </location>
</feature>
<feature type="modified residue" description="4-aspartylphosphate" evidence="2">
    <location>
        <position position="56"/>
    </location>
</feature>
<sequence length="337" mass="37904">MKNKQIMIVEDEIVFRTQLESYLRSLGATVIVAETGKQALDMIIHHGVHPDIILSDINMPLMSGEMLMTQLIENKLYIPVIIITATNDFTQVDKVLRLGAKDALLKPIRDLNEIKETLETCLYPERYQSDIGIEAEMRHISSLLQHPLPNITPMLMQLQPPVSQEINNYKVNYRQLNDAERVGLLLDLAPLSVHQIGFYCIDIEQSPNEGVMAALLIRVVFNNLLKSAVNNPQQKLPKIEYIIQQLNYLLEDSGFSGQFPLLVGYFNTDSKAVILTSAGLEVQIETENNTYKLRPSLPLGTANPTDTAQLATHTTQWQCKVSNAGHQITLMFNPLTV</sequence>
<evidence type="ECO:0000313" key="5">
    <source>
        <dbReference type="Proteomes" id="UP000053226"/>
    </source>
</evidence>
<dbReference type="RefSeq" id="WP_053908266.1">
    <property type="nucleotide sequence ID" value="NZ_CAWMUS010000018.1"/>
</dbReference>
<dbReference type="SMART" id="SM00448">
    <property type="entry name" value="REC"/>
    <property type="match status" value="1"/>
</dbReference>
<dbReference type="InterPro" id="IPR001789">
    <property type="entry name" value="Sig_transdc_resp-reg_receiver"/>
</dbReference>
<reference evidence="4 5" key="1">
    <citation type="submission" date="2015-07" db="EMBL/GenBank/DDBJ databases">
        <title>ATOL: Assembling a taxonomically balanced genome-scale reconstruction of the evolutionary history of the Enterobacteriaceae.</title>
        <authorList>
            <person name="Plunkett G.III."/>
            <person name="Neeno-Eckwall E.C."/>
            <person name="Glasner J.D."/>
            <person name="Perna N.T."/>
        </authorList>
    </citation>
    <scope>NUCLEOTIDE SEQUENCE [LARGE SCALE GENOMIC DNA]</scope>
    <source>
        <strain evidence="4 5">ATCC 35017</strain>
    </source>
</reference>
<dbReference type="Pfam" id="PF00072">
    <property type="entry name" value="Response_reg"/>
    <property type="match status" value="1"/>
</dbReference>
<gene>
    <name evidence="4" type="ORF">M992_1874</name>
</gene>
<comment type="caution">
    <text evidence="4">The sequence shown here is derived from an EMBL/GenBank/DDBJ whole genome shotgun (WGS) entry which is preliminary data.</text>
</comment>
<proteinExistence type="predicted"/>
<name>A0A0N0Z9P3_9GAMM</name>
<organism evidence="4 5">
    <name type="scientific">Moellerella wisconsensis ATCC 35017</name>
    <dbReference type="NCBI Taxonomy" id="1354267"/>
    <lineage>
        <taxon>Bacteria</taxon>
        <taxon>Pseudomonadati</taxon>
        <taxon>Pseudomonadota</taxon>
        <taxon>Gammaproteobacteria</taxon>
        <taxon>Enterobacterales</taxon>
        <taxon>Morganellaceae</taxon>
        <taxon>Moellerella</taxon>
    </lineage>
</organism>
<dbReference type="PANTHER" id="PTHR44591">
    <property type="entry name" value="STRESS RESPONSE REGULATOR PROTEIN 1"/>
    <property type="match status" value="1"/>
</dbReference>
<evidence type="ECO:0000256" key="2">
    <source>
        <dbReference type="PROSITE-ProRule" id="PRU00169"/>
    </source>
</evidence>
<dbReference type="SUPFAM" id="SSF52172">
    <property type="entry name" value="CheY-like"/>
    <property type="match status" value="1"/>
</dbReference>
<evidence type="ECO:0000313" key="4">
    <source>
        <dbReference type="EMBL" id="KPD02717.1"/>
    </source>
</evidence>
<dbReference type="Gene3D" id="3.40.50.2300">
    <property type="match status" value="1"/>
</dbReference>
<dbReference type="CDD" id="cd17536">
    <property type="entry name" value="REC_YesN-like"/>
    <property type="match status" value="1"/>
</dbReference>
<dbReference type="OrthoDB" id="6399952at2"/>
<protein>
    <recommendedName>
        <fullName evidence="3">Response regulatory domain-containing protein</fullName>
    </recommendedName>
</protein>
<dbReference type="InterPro" id="IPR011006">
    <property type="entry name" value="CheY-like_superfamily"/>
</dbReference>
<dbReference type="NCBIfam" id="NF007969">
    <property type="entry name" value="PRK10693.1"/>
    <property type="match status" value="1"/>
</dbReference>
<dbReference type="GO" id="GO:0000160">
    <property type="term" value="P:phosphorelay signal transduction system"/>
    <property type="evidence" value="ECO:0007669"/>
    <property type="project" value="InterPro"/>
</dbReference>
<dbReference type="EMBL" id="LGAA01000018">
    <property type="protein sequence ID" value="KPD02717.1"/>
    <property type="molecule type" value="Genomic_DNA"/>
</dbReference>
<evidence type="ECO:0000259" key="3">
    <source>
        <dbReference type="PROSITE" id="PS50110"/>
    </source>
</evidence>
<keyword evidence="1 2" id="KW-0597">Phosphoprotein</keyword>
<keyword evidence="5" id="KW-1185">Reference proteome</keyword>
<dbReference type="PANTHER" id="PTHR44591:SF3">
    <property type="entry name" value="RESPONSE REGULATORY DOMAIN-CONTAINING PROTEIN"/>
    <property type="match status" value="1"/>
</dbReference>
<dbReference type="Proteomes" id="UP000053226">
    <property type="component" value="Unassembled WGS sequence"/>
</dbReference>
<evidence type="ECO:0000256" key="1">
    <source>
        <dbReference type="ARBA" id="ARBA00022553"/>
    </source>
</evidence>
<dbReference type="PROSITE" id="PS50110">
    <property type="entry name" value="RESPONSE_REGULATORY"/>
    <property type="match status" value="1"/>
</dbReference>
<accession>A0A0N0Z9P3</accession>
<dbReference type="AlphaFoldDB" id="A0A0N0Z9P3"/>